<keyword evidence="1" id="KW-0238">DNA-binding</keyword>
<dbReference type="InterPro" id="IPR011051">
    <property type="entry name" value="RmlC_Cupin_sf"/>
</dbReference>
<dbReference type="Pfam" id="PF01381">
    <property type="entry name" value="HTH_3"/>
    <property type="match status" value="1"/>
</dbReference>
<dbReference type="Gene3D" id="2.60.120.10">
    <property type="entry name" value="Jelly Rolls"/>
    <property type="match status" value="1"/>
</dbReference>
<dbReference type="EMBL" id="FO203431">
    <property type="protein sequence ID" value="CCH89592.1"/>
    <property type="molecule type" value="Genomic_DNA"/>
</dbReference>
<accession>I4F1S9</accession>
<dbReference type="GO" id="GO:0003677">
    <property type="term" value="F:DNA binding"/>
    <property type="evidence" value="ECO:0007669"/>
    <property type="project" value="UniProtKB-KW"/>
</dbReference>
<dbReference type="InterPro" id="IPR014710">
    <property type="entry name" value="RmlC-like_jellyroll"/>
</dbReference>
<dbReference type="CDD" id="cd02209">
    <property type="entry name" value="cupin_XRE_C"/>
    <property type="match status" value="1"/>
</dbReference>
<dbReference type="OMA" id="TEKGHTY"/>
<dbReference type="eggNOG" id="COG0662">
    <property type="taxonomic scope" value="Bacteria"/>
</dbReference>
<dbReference type="SUPFAM" id="SSF47413">
    <property type="entry name" value="lambda repressor-like DNA-binding domains"/>
    <property type="match status" value="1"/>
</dbReference>
<dbReference type="GO" id="GO:0005829">
    <property type="term" value="C:cytosol"/>
    <property type="evidence" value="ECO:0007669"/>
    <property type="project" value="TreeGrafter"/>
</dbReference>
<gene>
    <name evidence="3" type="ordered locus">MODMU_4195</name>
</gene>
<dbReference type="InterPro" id="IPR010982">
    <property type="entry name" value="Lambda_DNA-bd_dom_sf"/>
</dbReference>
<evidence type="ECO:0000313" key="4">
    <source>
        <dbReference type="Proteomes" id="UP000006461"/>
    </source>
</evidence>
<dbReference type="InterPro" id="IPR050807">
    <property type="entry name" value="TransReg_Diox_bact_type"/>
</dbReference>
<keyword evidence="4" id="KW-1185">Reference proteome</keyword>
<proteinExistence type="predicted"/>
<evidence type="ECO:0000313" key="3">
    <source>
        <dbReference type="EMBL" id="CCH89592.1"/>
    </source>
</evidence>
<evidence type="ECO:0000256" key="1">
    <source>
        <dbReference type="ARBA" id="ARBA00023125"/>
    </source>
</evidence>
<dbReference type="PANTHER" id="PTHR46797">
    <property type="entry name" value="HTH-TYPE TRANSCRIPTIONAL REGULATOR"/>
    <property type="match status" value="1"/>
</dbReference>
<dbReference type="SUPFAM" id="SSF51182">
    <property type="entry name" value="RmlC-like cupins"/>
    <property type="match status" value="1"/>
</dbReference>
<name>I4F1S9_MODI5</name>
<dbReference type="SMART" id="SM00530">
    <property type="entry name" value="HTH_XRE"/>
    <property type="match status" value="1"/>
</dbReference>
<dbReference type="GO" id="GO:0003700">
    <property type="term" value="F:DNA-binding transcription factor activity"/>
    <property type="evidence" value="ECO:0007669"/>
    <property type="project" value="TreeGrafter"/>
</dbReference>
<dbReference type="KEGG" id="mmar:MODMU_4195"/>
<dbReference type="Pfam" id="PF07883">
    <property type="entry name" value="Cupin_2"/>
    <property type="match status" value="1"/>
</dbReference>
<protein>
    <submittedName>
        <fullName evidence="3">Transcriptional regulator, XRE family</fullName>
    </submittedName>
</protein>
<dbReference type="Proteomes" id="UP000006461">
    <property type="component" value="Chromosome"/>
</dbReference>
<dbReference type="eggNOG" id="COG1396">
    <property type="taxonomic scope" value="Bacteria"/>
</dbReference>
<dbReference type="OrthoDB" id="5114244at2"/>
<dbReference type="HOGENOM" id="CLU_085376_3_2_11"/>
<dbReference type="InterPro" id="IPR001387">
    <property type="entry name" value="Cro/C1-type_HTH"/>
</dbReference>
<dbReference type="STRING" id="477641.MODMU_4195"/>
<dbReference type="CDD" id="cd00093">
    <property type="entry name" value="HTH_XRE"/>
    <property type="match status" value="1"/>
</dbReference>
<dbReference type="PROSITE" id="PS50943">
    <property type="entry name" value="HTH_CROC1"/>
    <property type="match status" value="1"/>
</dbReference>
<dbReference type="Gene3D" id="1.10.260.40">
    <property type="entry name" value="lambda repressor-like DNA-binding domains"/>
    <property type="match status" value="1"/>
</dbReference>
<sequence length="220" mass="23642">MDDGAALAADGRSLRAAFPIDPGEVEAAIGNGEPAQTTPTMQAVGALVRRLRDEARLSLASLAAAAELSPGLLSQIERGMGNPSFTTLIKLAHALDVPVGRFFVSETKTGALVRAGEHPRLLLAEDNLVYELLTPHMNGRLGMIRARIAAGWSNEAEPFLHEGEECVMVTRGELWITIAGDQYELTEGDSLTYDAGLPHWYHNPRDQDAELIGAMSPPSF</sequence>
<dbReference type="AlphaFoldDB" id="I4F1S9"/>
<evidence type="ECO:0000259" key="2">
    <source>
        <dbReference type="PROSITE" id="PS50943"/>
    </source>
</evidence>
<organism evidence="3 4">
    <name type="scientific">Modestobacter italicus (strain DSM 44449 / CECT 9708 / BC 501)</name>
    <dbReference type="NCBI Taxonomy" id="2732864"/>
    <lineage>
        <taxon>Bacteria</taxon>
        <taxon>Bacillati</taxon>
        <taxon>Actinomycetota</taxon>
        <taxon>Actinomycetes</taxon>
        <taxon>Geodermatophilales</taxon>
        <taxon>Geodermatophilaceae</taxon>
        <taxon>Modestobacter</taxon>
    </lineage>
</organism>
<reference evidence="3 4" key="1">
    <citation type="journal article" date="2012" name="J. Bacteriol.">
        <title>Genome Sequence of Radiation-Resistant Modestobacter marinus Strain BC501, a Representative Actinobacterium That Thrives on Calcareous Stone Surfaces.</title>
        <authorList>
            <person name="Normand P."/>
            <person name="Gury J."/>
            <person name="Pujic P."/>
            <person name="Chouaia B."/>
            <person name="Crotti E."/>
            <person name="Brusetti L."/>
            <person name="Daffonchio D."/>
            <person name="Vacherie B."/>
            <person name="Barbe V."/>
            <person name="Medigue C."/>
            <person name="Calteau A."/>
            <person name="Ghodhbane-Gtari F."/>
            <person name="Essoussi I."/>
            <person name="Nouioui I."/>
            <person name="Abbassi-Ghozzi I."/>
            <person name="Gtari M."/>
        </authorList>
    </citation>
    <scope>NUCLEOTIDE SEQUENCE [LARGE SCALE GENOMIC DNA]</scope>
    <source>
        <strain evidence="4">BC 501</strain>
    </source>
</reference>
<dbReference type="PANTHER" id="PTHR46797:SF1">
    <property type="entry name" value="METHYLPHOSPHONATE SYNTHASE"/>
    <property type="match status" value="1"/>
</dbReference>
<feature type="domain" description="HTH cro/C1-type" evidence="2">
    <location>
        <begin position="48"/>
        <end position="102"/>
    </location>
</feature>
<dbReference type="InterPro" id="IPR013096">
    <property type="entry name" value="Cupin_2"/>
</dbReference>